<evidence type="ECO:0000313" key="3">
    <source>
        <dbReference type="EMBL" id="TSE06528.1"/>
    </source>
</evidence>
<dbReference type="InterPro" id="IPR014729">
    <property type="entry name" value="Rossmann-like_a/b/a_fold"/>
</dbReference>
<accession>A0A554VGM1</accession>
<dbReference type="OrthoDB" id="9788959at2"/>
<dbReference type="InterPro" id="IPR006016">
    <property type="entry name" value="UspA"/>
</dbReference>
<evidence type="ECO:0000313" key="4">
    <source>
        <dbReference type="Proteomes" id="UP000318833"/>
    </source>
</evidence>
<dbReference type="Pfam" id="PF00582">
    <property type="entry name" value="Usp"/>
    <property type="match status" value="1"/>
</dbReference>
<feature type="domain" description="UspA" evidence="2">
    <location>
        <begin position="4"/>
        <end position="150"/>
    </location>
</feature>
<gene>
    <name evidence="3" type="ORF">FOF46_18855</name>
</gene>
<dbReference type="CDD" id="cd00293">
    <property type="entry name" value="USP-like"/>
    <property type="match status" value="1"/>
</dbReference>
<evidence type="ECO:0000259" key="2">
    <source>
        <dbReference type="Pfam" id="PF00582"/>
    </source>
</evidence>
<organism evidence="3 4">
    <name type="scientific">Aquimarina algiphila</name>
    <dbReference type="NCBI Taxonomy" id="2047982"/>
    <lineage>
        <taxon>Bacteria</taxon>
        <taxon>Pseudomonadati</taxon>
        <taxon>Bacteroidota</taxon>
        <taxon>Flavobacteriia</taxon>
        <taxon>Flavobacteriales</taxon>
        <taxon>Flavobacteriaceae</taxon>
        <taxon>Aquimarina</taxon>
    </lineage>
</organism>
<dbReference type="AlphaFoldDB" id="A0A554VGM1"/>
<reference evidence="3 4" key="1">
    <citation type="submission" date="2019-07" db="EMBL/GenBank/DDBJ databases">
        <title>The draft genome sequence of Aquimarina algiphila M91.</title>
        <authorList>
            <person name="Meng X."/>
        </authorList>
    </citation>
    <scope>NUCLEOTIDE SEQUENCE [LARGE SCALE GENOMIC DNA]</scope>
    <source>
        <strain evidence="3 4">M91</strain>
    </source>
</reference>
<proteinExistence type="inferred from homology"/>
<dbReference type="SUPFAM" id="SSF52402">
    <property type="entry name" value="Adenine nucleotide alpha hydrolases-like"/>
    <property type="match status" value="2"/>
</dbReference>
<dbReference type="PRINTS" id="PR01438">
    <property type="entry name" value="UNVRSLSTRESS"/>
</dbReference>
<dbReference type="PANTHER" id="PTHR46268:SF6">
    <property type="entry name" value="UNIVERSAL STRESS PROTEIN UP12"/>
    <property type="match status" value="1"/>
</dbReference>
<keyword evidence="4" id="KW-1185">Reference proteome</keyword>
<dbReference type="Proteomes" id="UP000318833">
    <property type="component" value="Unassembled WGS sequence"/>
</dbReference>
<dbReference type="InterPro" id="IPR006015">
    <property type="entry name" value="Universal_stress_UspA"/>
</dbReference>
<protein>
    <submittedName>
        <fullName evidence="3">Universal stress protein</fullName>
    </submittedName>
</protein>
<comment type="caution">
    <text evidence="3">The sequence shown here is derived from an EMBL/GenBank/DDBJ whole genome shotgun (WGS) entry which is preliminary data.</text>
</comment>
<dbReference type="EMBL" id="VLNR01000044">
    <property type="protein sequence ID" value="TSE06528.1"/>
    <property type="molecule type" value="Genomic_DNA"/>
</dbReference>
<name>A0A554VGM1_9FLAO</name>
<dbReference type="PANTHER" id="PTHR46268">
    <property type="entry name" value="STRESS RESPONSE PROTEIN NHAX"/>
    <property type="match status" value="1"/>
</dbReference>
<evidence type="ECO:0000256" key="1">
    <source>
        <dbReference type="ARBA" id="ARBA00008791"/>
    </source>
</evidence>
<sequence length="285" mass="32892">MKRMKRILIPTDFSDNAWNAILYAIEAYRDVPCEFYLLNTYELNPVQLLTTVSSQRIGRFYQGIKVESEQGLKMILDDIQNSKPGLEHNFKTISKSGSLLDTINRLIQLYSFDMIVMGTKGATGVKEAFLGSNTQKVIKNISNCPILVVPEDVYFEKISEIAFATDFKRLYHKAEISPILDFAKNHNATIRMIHVYDQPGLDNIQHYNSNTLEQYFKKVNYDFHVISDFSTTEKAIQACIEELEINLLIMINYEHSFIERLTKEPVIKKMTFHTNIPFLVIPSDD</sequence>
<dbReference type="Gene3D" id="3.40.50.620">
    <property type="entry name" value="HUPs"/>
    <property type="match status" value="2"/>
</dbReference>
<comment type="similarity">
    <text evidence="1">Belongs to the universal stress protein A family.</text>
</comment>